<organism evidence="1 2">
    <name type="scientific">Beauveria asiatica</name>
    <dbReference type="NCBI Taxonomy" id="1069075"/>
    <lineage>
        <taxon>Eukaryota</taxon>
        <taxon>Fungi</taxon>
        <taxon>Dikarya</taxon>
        <taxon>Ascomycota</taxon>
        <taxon>Pezizomycotina</taxon>
        <taxon>Sordariomycetes</taxon>
        <taxon>Hypocreomycetidae</taxon>
        <taxon>Hypocreales</taxon>
        <taxon>Cordycipitaceae</taxon>
        <taxon>Beauveria</taxon>
    </lineage>
</organism>
<keyword evidence="2" id="KW-1185">Reference proteome</keyword>
<dbReference type="Proteomes" id="UP001397290">
    <property type="component" value="Unassembled WGS sequence"/>
</dbReference>
<dbReference type="EMBL" id="JAAHCF010000750">
    <property type="protein sequence ID" value="KAK8142115.1"/>
    <property type="molecule type" value="Genomic_DNA"/>
</dbReference>
<evidence type="ECO:0000313" key="1">
    <source>
        <dbReference type="EMBL" id="KAK8142115.1"/>
    </source>
</evidence>
<proteinExistence type="predicted"/>
<accession>A0AAW0RJ86</accession>
<protein>
    <submittedName>
        <fullName evidence="1">Uncharacterized protein</fullName>
    </submittedName>
</protein>
<name>A0AAW0RJ86_9HYPO</name>
<sequence>MAYIWQSEKFQKPSDYESYEVCILLVEVGKPVRDLLPSYNVQLHGHADAYALYADGPTADDKKTEIDYIIDLFKSGCTELKGKFKLDDQPGFSYTRQTLVEETFTSYRKSATSCFAHNYSPPPEPRDCHEG</sequence>
<evidence type="ECO:0000313" key="2">
    <source>
        <dbReference type="Proteomes" id="UP001397290"/>
    </source>
</evidence>
<comment type="caution">
    <text evidence="1">The sequence shown here is derived from an EMBL/GenBank/DDBJ whole genome shotgun (WGS) entry which is preliminary data.</text>
</comment>
<reference evidence="1 2" key="1">
    <citation type="submission" date="2020-02" db="EMBL/GenBank/DDBJ databases">
        <title>Comparative genomics of the hypocrealean fungal genus Beauvera.</title>
        <authorList>
            <person name="Showalter D.N."/>
            <person name="Bushley K.E."/>
            <person name="Rehner S.A."/>
        </authorList>
    </citation>
    <scope>NUCLEOTIDE SEQUENCE [LARGE SCALE GENOMIC DNA]</scope>
    <source>
        <strain evidence="1 2">ARSEF4384</strain>
    </source>
</reference>
<dbReference type="AlphaFoldDB" id="A0AAW0RJ86"/>
<gene>
    <name evidence="1" type="ORF">G3M48_009319</name>
</gene>